<keyword evidence="4" id="KW-1185">Reference proteome</keyword>
<evidence type="ECO:0000313" key="3">
    <source>
        <dbReference type="Proteomes" id="UP000663854"/>
    </source>
</evidence>
<reference evidence="1" key="1">
    <citation type="submission" date="2021-02" db="EMBL/GenBank/DDBJ databases">
        <authorList>
            <person name="Nowell W R."/>
        </authorList>
    </citation>
    <scope>NUCLEOTIDE SEQUENCE</scope>
</reference>
<evidence type="ECO:0008006" key="5">
    <source>
        <dbReference type="Google" id="ProtNLM"/>
    </source>
</evidence>
<feature type="non-terminal residue" evidence="1">
    <location>
        <position position="1"/>
    </location>
</feature>
<gene>
    <name evidence="2" type="ORF">JXQ802_LOCUS59180</name>
    <name evidence="1" type="ORF">PYM288_LOCUS42524</name>
</gene>
<dbReference type="Gene3D" id="3.20.20.70">
    <property type="entry name" value="Aldolase class I"/>
    <property type="match status" value="1"/>
</dbReference>
<comment type="caution">
    <text evidence="1">The sequence shown here is derived from an EMBL/GenBank/DDBJ whole genome shotgun (WGS) entry which is preliminary data.</text>
</comment>
<dbReference type="Proteomes" id="UP000663854">
    <property type="component" value="Unassembled WGS sequence"/>
</dbReference>
<sequence length="41" mass="4559">GVRSCCTYVGAGKLKELSRRTTFIRVSQQLNEIFSPNTIQG</sequence>
<dbReference type="EMBL" id="CAJNOL010018306">
    <property type="protein sequence ID" value="CAF1681177.1"/>
    <property type="molecule type" value="Genomic_DNA"/>
</dbReference>
<dbReference type="EMBL" id="CAJNOH010016357">
    <property type="protein sequence ID" value="CAF1570288.1"/>
    <property type="molecule type" value="Genomic_DNA"/>
</dbReference>
<protein>
    <recommendedName>
        <fullName evidence="5">GMP reductase</fullName>
    </recommendedName>
</protein>
<dbReference type="InterPro" id="IPR013785">
    <property type="entry name" value="Aldolase_TIM"/>
</dbReference>
<dbReference type="AlphaFoldDB" id="A0A815YHX3"/>
<name>A0A815YHX3_9BILA</name>
<evidence type="ECO:0000313" key="4">
    <source>
        <dbReference type="Proteomes" id="UP000663870"/>
    </source>
</evidence>
<proteinExistence type="predicted"/>
<dbReference type="Proteomes" id="UP000663870">
    <property type="component" value="Unassembled WGS sequence"/>
</dbReference>
<evidence type="ECO:0000313" key="1">
    <source>
        <dbReference type="EMBL" id="CAF1570288.1"/>
    </source>
</evidence>
<evidence type="ECO:0000313" key="2">
    <source>
        <dbReference type="EMBL" id="CAF1681177.1"/>
    </source>
</evidence>
<accession>A0A815YHX3</accession>
<organism evidence="1 3">
    <name type="scientific">Rotaria sordida</name>
    <dbReference type="NCBI Taxonomy" id="392033"/>
    <lineage>
        <taxon>Eukaryota</taxon>
        <taxon>Metazoa</taxon>
        <taxon>Spiralia</taxon>
        <taxon>Gnathifera</taxon>
        <taxon>Rotifera</taxon>
        <taxon>Eurotatoria</taxon>
        <taxon>Bdelloidea</taxon>
        <taxon>Philodinida</taxon>
        <taxon>Philodinidae</taxon>
        <taxon>Rotaria</taxon>
    </lineage>
</organism>